<evidence type="ECO:0000256" key="4">
    <source>
        <dbReference type="ARBA" id="ARBA00022989"/>
    </source>
</evidence>
<dbReference type="PROSITE" id="PS50221">
    <property type="entry name" value="GAIN_B"/>
    <property type="match status" value="1"/>
</dbReference>
<organism evidence="11 12">
    <name type="scientific">Strongylocentrotus purpuratus</name>
    <name type="common">Purple sea urchin</name>
    <dbReference type="NCBI Taxonomy" id="7668"/>
    <lineage>
        <taxon>Eukaryota</taxon>
        <taxon>Metazoa</taxon>
        <taxon>Echinodermata</taxon>
        <taxon>Eleutherozoa</taxon>
        <taxon>Echinozoa</taxon>
        <taxon>Echinoidea</taxon>
        <taxon>Euechinoidea</taxon>
        <taxon>Echinacea</taxon>
        <taxon>Camarodonta</taxon>
        <taxon>Echinidea</taxon>
        <taxon>Strongylocentrotidae</taxon>
        <taxon>Strongylocentrotus</taxon>
    </lineage>
</organism>
<feature type="compositionally biased region" description="Low complexity" evidence="7">
    <location>
        <begin position="599"/>
        <end position="608"/>
    </location>
</feature>
<evidence type="ECO:0000259" key="10">
    <source>
        <dbReference type="PROSITE" id="PS50261"/>
    </source>
</evidence>
<evidence type="ECO:0000313" key="12">
    <source>
        <dbReference type="Proteomes" id="UP000007110"/>
    </source>
</evidence>
<protein>
    <submittedName>
        <fullName evidence="11">Uncharacterized protein</fullName>
    </submittedName>
</protein>
<feature type="transmembrane region" description="Helical" evidence="8">
    <location>
        <begin position="318"/>
        <end position="341"/>
    </location>
</feature>
<feature type="region of interest" description="Disordered" evidence="7">
    <location>
        <begin position="589"/>
        <end position="641"/>
    </location>
</feature>
<dbReference type="EnsemblMetazoa" id="XM_030985240">
    <property type="protein sequence ID" value="XP_030841100"/>
    <property type="gene ID" value="LOC115923853"/>
</dbReference>
<dbReference type="InterPro" id="IPR000832">
    <property type="entry name" value="GPCR_2_secretin-like"/>
</dbReference>
<dbReference type="GO" id="GO:0004930">
    <property type="term" value="F:G protein-coupled receptor activity"/>
    <property type="evidence" value="ECO:0007669"/>
    <property type="project" value="InterPro"/>
</dbReference>
<feature type="transmembrane region" description="Helical" evidence="8">
    <location>
        <begin position="521"/>
        <end position="541"/>
    </location>
</feature>
<dbReference type="InterPro" id="IPR017983">
    <property type="entry name" value="GPCR_2_secretin-like_CS"/>
</dbReference>
<accession>A0A7M7NT99</accession>
<keyword evidence="6" id="KW-1015">Disulfide bond</keyword>
<comment type="subcellular location">
    <subcellularLocation>
        <location evidence="1">Membrane</location>
        <topology evidence="1">Multi-pass membrane protein</topology>
    </subcellularLocation>
</comment>
<dbReference type="FunCoup" id="A0A7M7NT99">
    <property type="interactions" value="541"/>
</dbReference>
<dbReference type="InterPro" id="IPR046338">
    <property type="entry name" value="GAIN_dom_sf"/>
</dbReference>
<evidence type="ECO:0000313" key="11">
    <source>
        <dbReference type="EnsemblMetazoa" id="XP_030841100"/>
    </source>
</evidence>
<dbReference type="KEGG" id="spu:115923853"/>
<feature type="transmembrane region" description="Helical" evidence="8">
    <location>
        <begin position="547"/>
        <end position="566"/>
    </location>
</feature>
<dbReference type="PROSITE" id="PS00650">
    <property type="entry name" value="G_PROTEIN_RECEP_F2_2"/>
    <property type="match status" value="1"/>
</dbReference>
<feature type="transmembrane region" description="Helical" evidence="8">
    <location>
        <begin position="427"/>
        <end position="447"/>
    </location>
</feature>
<dbReference type="RefSeq" id="XP_030841100.1">
    <property type="nucleotide sequence ID" value="XM_030985240.1"/>
</dbReference>
<evidence type="ECO:0000256" key="3">
    <source>
        <dbReference type="ARBA" id="ARBA00022729"/>
    </source>
</evidence>
<dbReference type="PRINTS" id="PR00249">
    <property type="entry name" value="GPCRSECRETIN"/>
</dbReference>
<feature type="compositionally biased region" description="Polar residues" evidence="7">
    <location>
        <begin position="609"/>
        <end position="621"/>
    </location>
</feature>
<dbReference type="PANTHER" id="PTHR45692:SF1">
    <property type="entry name" value="G-PROTEIN COUPLED RECEPTORS FAMILY 2 PROFILE 2 DOMAIN-CONTAINING PROTEIN"/>
    <property type="match status" value="1"/>
</dbReference>
<dbReference type="Gene3D" id="2.60.220.50">
    <property type="match status" value="1"/>
</dbReference>
<evidence type="ECO:0000256" key="1">
    <source>
        <dbReference type="ARBA" id="ARBA00004141"/>
    </source>
</evidence>
<dbReference type="SUPFAM" id="SSF81321">
    <property type="entry name" value="Family A G protein-coupled receptor-like"/>
    <property type="match status" value="1"/>
</dbReference>
<keyword evidence="5 8" id="KW-0472">Membrane</keyword>
<dbReference type="GO" id="GO:0016020">
    <property type="term" value="C:membrane"/>
    <property type="evidence" value="ECO:0007669"/>
    <property type="project" value="UniProtKB-SubCell"/>
</dbReference>
<dbReference type="SMART" id="SM00303">
    <property type="entry name" value="GPS"/>
    <property type="match status" value="1"/>
</dbReference>
<keyword evidence="2 8" id="KW-0812">Transmembrane</keyword>
<evidence type="ECO:0000259" key="9">
    <source>
        <dbReference type="PROSITE" id="PS50221"/>
    </source>
</evidence>
<evidence type="ECO:0000256" key="8">
    <source>
        <dbReference type="SAM" id="Phobius"/>
    </source>
</evidence>
<reference evidence="11" key="2">
    <citation type="submission" date="2021-01" db="UniProtKB">
        <authorList>
            <consortium name="EnsemblMetazoa"/>
        </authorList>
    </citation>
    <scope>IDENTIFICATION</scope>
</reference>
<feature type="transmembrane region" description="Helical" evidence="8">
    <location>
        <begin position="467"/>
        <end position="489"/>
    </location>
</feature>
<dbReference type="CDD" id="cd15040">
    <property type="entry name" value="7tmB2_Adhesion"/>
    <property type="match status" value="1"/>
</dbReference>
<dbReference type="Pfam" id="PF00002">
    <property type="entry name" value="7tm_2"/>
    <property type="match status" value="1"/>
</dbReference>
<dbReference type="OMA" id="KPSGCND"/>
<dbReference type="OrthoDB" id="10037534at2759"/>
<evidence type="ECO:0000256" key="5">
    <source>
        <dbReference type="ARBA" id="ARBA00023136"/>
    </source>
</evidence>
<dbReference type="InterPro" id="IPR017981">
    <property type="entry name" value="GPCR_2-like_7TM"/>
</dbReference>
<feature type="transmembrane region" description="Helical" evidence="8">
    <location>
        <begin position="393"/>
        <end position="415"/>
    </location>
</feature>
<evidence type="ECO:0000256" key="6">
    <source>
        <dbReference type="ARBA" id="ARBA00023157"/>
    </source>
</evidence>
<dbReference type="InParanoid" id="A0A7M7NT99"/>
<dbReference type="PROSITE" id="PS50261">
    <property type="entry name" value="G_PROTEIN_RECEP_F2_4"/>
    <property type="match status" value="1"/>
</dbReference>
<dbReference type="Proteomes" id="UP000007110">
    <property type="component" value="Unassembled WGS sequence"/>
</dbReference>
<reference evidence="12" key="1">
    <citation type="submission" date="2015-02" db="EMBL/GenBank/DDBJ databases">
        <title>Genome sequencing for Strongylocentrotus purpuratus.</title>
        <authorList>
            <person name="Murali S."/>
            <person name="Liu Y."/>
            <person name="Vee V."/>
            <person name="English A."/>
            <person name="Wang M."/>
            <person name="Skinner E."/>
            <person name="Han Y."/>
            <person name="Muzny D.M."/>
            <person name="Worley K.C."/>
            <person name="Gibbs R.A."/>
        </authorList>
    </citation>
    <scope>NUCLEOTIDE SEQUENCE</scope>
</reference>
<keyword evidence="12" id="KW-1185">Reference proteome</keyword>
<dbReference type="Pfam" id="PF01825">
    <property type="entry name" value="GPS"/>
    <property type="match status" value="1"/>
</dbReference>
<evidence type="ECO:0000256" key="7">
    <source>
        <dbReference type="SAM" id="MobiDB-lite"/>
    </source>
</evidence>
<dbReference type="InterPro" id="IPR057244">
    <property type="entry name" value="GAIN_B"/>
</dbReference>
<dbReference type="PANTHER" id="PTHR45692">
    <property type="entry name" value="G_PROTEIN_RECEP_F2_4 DOMAIN-CONTAINING PROTEIN"/>
    <property type="match status" value="1"/>
</dbReference>
<dbReference type="GeneID" id="115923853"/>
<dbReference type="Gene3D" id="1.20.1070.10">
    <property type="entry name" value="Rhodopsin 7-helix transmembrane proteins"/>
    <property type="match status" value="1"/>
</dbReference>
<feature type="transmembrane region" description="Helical" evidence="8">
    <location>
        <begin position="353"/>
        <end position="373"/>
    </location>
</feature>
<keyword evidence="4 8" id="KW-1133">Transmembrane helix</keyword>
<feature type="domain" description="G-protein coupled receptors family 2 profile 2" evidence="10">
    <location>
        <begin position="316"/>
        <end position="568"/>
    </location>
</feature>
<feature type="domain" description="GAIN-B" evidence="9">
    <location>
        <begin position="138"/>
        <end position="309"/>
    </location>
</feature>
<keyword evidence="3" id="KW-0732">Signal</keyword>
<proteinExistence type="predicted"/>
<dbReference type="InterPro" id="IPR000203">
    <property type="entry name" value="GPS"/>
</dbReference>
<sequence length="641" mass="70805">MKLQTTESCVSLYLKNGIYDANVKDVAEEVFTITQNYEDITATDIGLLYEILQVIADLNSDANVTGLIVGIVNNVMFVYEDVLASAQENGNYTALIVQVLESQLNTVDVGNSTLDAAYPNLAVKVLDVSSDTAGDGIVITMLSMDTSSLSNSDIMVGTHQDTPTDSVPRDTFVRVVVPIEVGGNAIESLRVAFVGYANDAMFPSPSLALLNRETHEFNSEIDTPVVSLTIGGQKIENLMERVNVTFYRFKPNSSDPTCNFWEFNLVKWSMEGCQVLPDNAVNSFNNEYYTCACDHLTNFAVLVDIYAEDAPPKPVLRLLSIIGCAISIVCLVIAIASYLSVKKIRRSQTHKIFICLCTTLLCLYTVSLAIIALDTEFQYAEVELIPCSVLAALVHYFVLSSLTWMGIEGFNTYLVIIKVFNTYIPKFMIKASIVGWGIPAVIVAATGAITRNYYAEEDYCYIRKWPLIGGLLVPMAIILIINIAVFILAMRRLQNSARMAGRVKKDCKTERQETRERIQNGIAMLLLLGFTWTIGYLTLINVDFTELLFIIFNSLQGFFIFVLYCLRKETIRMQWRRCICCALLREGAGSAESQGNSGGTSRATSGTGCSQPMFESSSTIPHANPSFDPLKLDIKPSGCND</sequence>
<dbReference type="AlphaFoldDB" id="A0A7M7NT99"/>
<name>A0A7M7NT99_STRPU</name>
<evidence type="ECO:0000256" key="2">
    <source>
        <dbReference type="ARBA" id="ARBA00022692"/>
    </source>
</evidence>
<dbReference type="GO" id="GO:0007166">
    <property type="term" value="P:cell surface receptor signaling pathway"/>
    <property type="evidence" value="ECO:0007669"/>
    <property type="project" value="InterPro"/>
</dbReference>